<dbReference type="RefSeq" id="WP_262994319.1">
    <property type="nucleotide sequence ID" value="NZ_JAOTJC010000008.1"/>
</dbReference>
<dbReference type="InterPro" id="IPR010342">
    <property type="entry name" value="DUF938"/>
</dbReference>
<dbReference type="Pfam" id="PF06080">
    <property type="entry name" value="DUF938"/>
    <property type="match status" value="1"/>
</dbReference>
<evidence type="ECO:0000313" key="1">
    <source>
        <dbReference type="EMBL" id="MCU7555047.1"/>
    </source>
</evidence>
<evidence type="ECO:0000313" key="2">
    <source>
        <dbReference type="Proteomes" id="UP001209257"/>
    </source>
</evidence>
<dbReference type="EMBL" id="JAOTJC010000008">
    <property type="protein sequence ID" value="MCU7555047.1"/>
    <property type="molecule type" value="Genomic_DNA"/>
</dbReference>
<dbReference type="Proteomes" id="UP001209257">
    <property type="component" value="Unassembled WGS sequence"/>
</dbReference>
<keyword evidence="1" id="KW-0808">Transferase</keyword>
<sequence>MTDKPFSQACENNKRPILEILREAFATCTRVLEVGSGTGQHAVYMAAQLPHVQWQTSDQPAYHEGIRAWQQELGTDNCLPPRALTIGQDVIPAAEFDGIFTANTAHIMQKHEAKLLMQQVSAALPAGGVFCQYGPFTRQGEFNSTSNREFHASLIARGYGGYRDLDELQQWAPALTLTQLHTMPANNLMLVWHKHS</sequence>
<name>A0ABT2VQ98_9ALTE</name>
<dbReference type="GO" id="GO:0008168">
    <property type="term" value="F:methyltransferase activity"/>
    <property type="evidence" value="ECO:0007669"/>
    <property type="project" value="UniProtKB-KW"/>
</dbReference>
<reference evidence="2" key="1">
    <citation type="submission" date="2023-07" db="EMBL/GenBank/DDBJ databases">
        <title>Study on multiphase classification of strain Alteromonas salexigens isolated from the Yellow Sea.</title>
        <authorList>
            <person name="Sun L."/>
        </authorList>
    </citation>
    <scope>NUCLEOTIDE SEQUENCE [LARGE SCALE GENOMIC DNA]</scope>
    <source>
        <strain evidence="2">ASW11-19</strain>
    </source>
</reference>
<accession>A0ABT2VQ98</accession>
<dbReference type="PANTHER" id="PTHR20974">
    <property type="entry name" value="UPF0585 PROTEIN CG18661"/>
    <property type="match status" value="1"/>
</dbReference>
<proteinExistence type="predicted"/>
<dbReference type="SUPFAM" id="SSF53335">
    <property type="entry name" value="S-adenosyl-L-methionine-dependent methyltransferases"/>
    <property type="match status" value="1"/>
</dbReference>
<protein>
    <submittedName>
        <fullName evidence="1">Class I SAM-dependent methyltransferase</fullName>
    </submittedName>
</protein>
<dbReference type="Gene3D" id="3.40.50.150">
    <property type="entry name" value="Vaccinia Virus protein VP39"/>
    <property type="match status" value="1"/>
</dbReference>
<organism evidence="1 2">
    <name type="scientific">Alteromonas salexigens</name>
    <dbReference type="NCBI Taxonomy" id="2982530"/>
    <lineage>
        <taxon>Bacteria</taxon>
        <taxon>Pseudomonadati</taxon>
        <taxon>Pseudomonadota</taxon>
        <taxon>Gammaproteobacteria</taxon>
        <taxon>Alteromonadales</taxon>
        <taxon>Alteromonadaceae</taxon>
        <taxon>Alteromonas/Salinimonas group</taxon>
        <taxon>Alteromonas</taxon>
    </lineage>
</organism>
<dbReference type="PANTHER" id="PTHR20974:SF0">
    <property type="entry name" value="UPF0585 PROTEIN CG18661"/>
    <property type="match status" value="1"/>
</dbReference>
<keyword evidence="1" id="KW-0489">Methyltransferase</keyword>
<gene>
    <name evidence="1" type="ORF">OCL06_10580</name>
</gene>
<dbReference type="InterPro" id="IPR029063">
    <property type="entry name" value="SAM-dependent_MTases_sf"/>
</dbReference>
<comment type="caution">
    <text evidence="1">The sequence shown here is derived from an EMBL/GenBank/DDBJ whole genome shotgun (WGS) entry which is preliminary data.</text>
</comment>
<keyword evidence="2" id="KW-1185">Reference proteome</keyword>
<dbReference type="GO" id="GO:0032259">
    <property type="term" value="P:methylation"/>
    <property type="evidence" value="ECO:0007669"/>
    <property type="project" value="UniProtKB-KW"/>
</dbReference>